<proteinExistence type="predicted"/>
<protein>
    <submittedName>
        <fullName evidence="1">Uncharacterized protein</fullName>
    </submittedName>
</protein>
<dbReference type="AlphaFoldDB" id="A0A1B7NTD5"/>
<name>A0A1B7NTD5_9EURO</name>
<sequence length="91" mass="10845">MSRRKMSRIDDGRAWTRRRKDGVAKFALLMDEGQKSSTELCDRLRKGRNSVWREALVLIRTSASTAPKQQHRRKLVRQIYSLWKMAARWQK</sequence>
<dbReference type="EMBL" id="LGUA01000813">
    <property type="protein sequence ID" value="OAX80042.1"/>
    <property type="molecule type" value="Genomic_DNA"/>
</dbReference>
<keyword evidence="2" id="KW-1185">Reference proteome</keyword>
<organism evidence="1 2">
    <name type="scientific">Emergomyces africanus</name>
    <dbReference type="NCBI Taxonomy" id="1955775"/>
    <lineage>
        <taxon>Eukaryota</taxon>
        <taxon>Fungi</taxon>
        <taxon>Dikarya</taxon>
        <taxon>Ascomycota</taxon>
        <taxon>Pezizomycotina</taxon>
        <taxon>Eurotiomycetes</taxon>
        <taxon>Eurotiomycetidae</taxon>
        <taxon>Onygenales</taxon>
        <taxon>Ajellomycetaceae</taxon>
        <taxon>Emergomyces</taxon>
    </lineage>
</organism>
<reference evidence="1 2" key="1">
    <citation type="submission" date="2015-07" db="EMBL/GenBank/DDBJ databases">
        <title>Emmonsia species relationships and genome sequence.</title>
        <authorList>
            <person name="Cuomo C.A."/>
            <person name="Schwartz I.S."/>
            <person name="Kenyon C."/>
            <person name="de Hoog G.S."/>
            <person name="Govender N.P."/>
            <person name="Botha A."/>
            <person name="Moreno L."/>
            <person name="de Vries M."/>
            <person name="Munoz J.F."/>
            <person name="Stielow J.B."/>
        </authorList>
    </citation>
    <scope>NUCLEOTIDE SEQUENCE [LARGE SCALE GENOMIC DNA]</scope>
    <source>
        <strain evidence="1 2">CBS 136260</strain>
    </source>
</reference>
<evidence type="ECO:0000313" key="1">
    <source>
        <dbReference type="EMBL" id="OAX80042.1"/>
    </source>
</evidence>
<dbReference type="Proteomes" id="UP000091918">
    <property type="component" value="Unassembled WGS sequence"/>
</dbReference>
<accession>A0A1B7NTD5</accession>
<gene>
    <name evidence="1" type="ORF">ACJ72_05633</name>
</gene>
<comment type="caution">
    <text evidence="1">The sequence shown here is derived from an EMBL/GenBank/DDBJ whole genome shotgun (WGS) entry which is preliminary data.</text>
</comment>
<evidence type="ECO:0000313" key="2">
    <source>
        <dbReference type="Proteomes" id="UP000091918"/>
    </source>
</evidence>